<organism evidence="9 10">
    <name type="scientific">Hibiscus syriacus</name>
    <name type="common">Rose of Sharon</name>
    <dbReference type="NCBI Taxonomy" id="106335"/>
    <lineage>
        <taxon>Eukaryota</taxon>
        <taxon>Viridiplantae</taxon>
        <taxon>Streptophyta</taxon>
        <taxon>Embryophyta</taxon>
        <taxon>Tracheophyta</taxon>
        <taxon>Spermatophyta</taxon>
        <taxon>Magnoliopsida</taxon>
        <taxon>eudicotyledons</taxon>
        <taxon>Gunneridae</taxon>
        <taxon>Pentapetalae</taxon>
        <taxon>rosids</taxon>
        <taxon>malvids</taxon>
        <taxon>Malvales</taxon>
        <taxon>Malvaceae</taxon>
        <taxon>Malvoideae</taxon>
        <taxon>Hibiscus</taxon>
    </lineage>
</organism>
<feature type="domain" description="Response regulatory" evidence="8">
    <location>
        <begin position="13"/>
        <end position="127"/>
    </location>
</feature>
<dbReference type="InterPro" id="IPR006447">
    <property type="entry name" value="Myb_dom_plants"/>
</dbReference>
<dbReference type="FunFam" id="1.10.10.60:FF:000007">
    <property type="entry name" value="Two-component response regulator"/>
    <property type="match status" value="1"/>
</dbReference>
<dbReference type="InterPro" id="IPR045279">
    <property type="entry name" value="ARR-like"/>
</dbReference>
<feature type="modified residue" description="4-aspartylphosphate" evidence="6">
    <location>
        <position position="64"/>
    </location>
</feature>
<dbReference type="InterPro" id="IPR009057">
    <property type="entry name" value="Homeodomain-like_sf"/>
</dbReference>
<dbReference type="GO" id="GO:0003677">
    <property type="term" value="F:DNA binding"/>
    <property type="evidence" value="ECO:0007669"/>
    <property type="project" value="InterPro"/>
</dbReference>
<keyword evidence="10" id="KW-1185">Reference proteome</keyword>
<accession>A0A6A3AX46</accession>
<evidence type="ECO:0000256" key="4">
    <source>
        <dbReference type="ARBA" id="ARBA00023163"/>
    </source>
</evidence>
<gene>
    <name evidence="9" type="ORF">F3Y22_tig00110332pilonHSYRG01335</name>
</gene>
<comment type="caution">
    <text evidence="9">The sequence shown here is derived from an EMBL/GenBank/DDBJ whole genome shotgun (WGS) entry which is preliminary data.</text>
</comment>
<dbReference type="EMBL" id="VEPZ02000937">
    <property type="protein sequence ID" value="KAE8709334.1"/>
    <property type="molecule type" value="Genomic_DNA"/>
</dbReference>
<feature type="compositionally biased region" description="Basic residues" evidence="7">
    <location>
        <begin position="266"/>
        <end position="277"/>
    </location>
</feature>
<dbReference type="Gene3D" id="1.10.10.60">
    <property type="entry name" value="Homeodomain-like"/>
    <property type="match status" value="1"/>
</dbReference>
<dbReference type="PANTHER" id="PTHR43874">
    <property type="entry name" value="TWO-COMPONENT RESPONSE REGULATOR"/>
    <property type="match status" value="1"/>
</dbReference>
<dbReference type="InterPro" id="IPR001789">
    <property type="entry name" value="Sig_transdc_resp-reg_receiver"/>
</dbReference>
<evidence type="ECO:0000256" key="3">
    <source>
        <dbReference type="ARBA" id="ARBA00023015"/>
    </source>
</evidence>
<keyword evidence="4" id="KW-0804">Transcription</keyword>
<dbReference type="NCBIfam" id="TIGR01557">
    <property type="entry name" value="myb_SHAQKYF"/>
    <property type="match status" value="1"/>
</dbReference>
<dbReference type="GO" id="GO:0000160">
    <property type="term" value="P:phosphorelay signal transduction system"/>
    <property type="evidence" value="ECO:0007669"/>
    <property type="project" value="UniProtKB-KW"/>
</dbReference>
<comment type="subcellular location">
    <subcellularLocation>
        <location evidence="1">Nucleus</location>
    </subcellularLocation>
</comment>
<reference evidence="9" key="1">
    <citation type="submission" date="2019-09" db="EMBL/GenBank/DDBJ databases">
        <title>Draft genome information of white flower Hibiscus syriacus.</title>
        <authorList>
            <person name="Kim Y.-M."/>
        </authorList>
    </citation>
    <scope>NUCLEOTIDE SEQUENCE [LARGE SCALE GENOMIC DNA]</scope>
    <source>
        <strain evidence="9">YM2019G1</strain>
    </source>
</reference>
<evidence type="ECO:0000259" key="8">
    <source>
        <dbReference type="PROSITE" id="PS50110"/>
    </source>
</evidence>
<dbReference type="AlphaFoldDB" id="A0A6A3AX46"/>
<dbReference type="PROSITE" id="PS50110">
    <property type="entry name" value="RESPONSE_REGULATORY"/>
    <property type="match status" value="1"/>
</dbReference>
<feature type="region of interest" description="Disordered" evidence="7">
    <location>
        <begin position="265"/>
        <end position="289"/>
    </location>
</feature>
<dbReference type="Proteomes" id="UP000436088">
    <property type="component" value="Unassembled WGS sequence"/>
</dbReference>
<proteinExistence type="predicted"/>
<keyword evidence="6" id="KW-0597">Phosphoprotein</keyword>
<evidence type="ECO:0000313" key="9">
    <source>
        <dbReference type="EMBL" id="KAE8709334.1"/>
    </source>
</evidence>
<dbReference type="InterPro" id="IPR011006">
    <property type="entry name" value="CheY-like_superfamily"/>
</dbReference>
<evidence type="ECO:0000256" key="6">
    <source>
        <dbReference type="PROSITE-ProRule" id="PRU00169"/>
    </source>
</evidence>
<keyword evidence="3" id="KW-0805">Transcription regulation</keyword>
<dbReference type="Gene3D" id="3.40.50.2300">
    <property type="match status" value="1"/>
</dbReference>
<dbReference type="SUPFAM" id="SSF52172">
    <property type="entry name" value="CheY-like"/>
    <property type="match status" value="1"/>
</dbReference>
<keyword evidence="2" id="KW-0902">Two-component regulatory system</keyword>
<dbReference type="SUPFAM" id="SSF46689">
    <property type="entry name" value="Homeodomain-like"/>
    <property type="match status" value="1"/>
</dbReference>
<evidence type="ECO:0000256" key="5">
    <source>
        <dbReference type="ARBA" id="ARBA00023242"/>
    </source>
</evidence>
<dbReference type="PANTHER" id="PTHR43874:SF87">
    <property type="entry name" value="HTH MYB-TYPE DOMAIN-CONTAINING PROTEIN"/>
    <property type="match status" value="1"/>
</dbReference>
<evidence type="ECO:0000313" key="10">
    <source>
        <dbReference type="Proteomes" id="UP000436088"/>
    </source>
</evidence>
<dbReference type="GO" id="GO:0009736">
    <property type="term" value="P:cytokinin-activated signaling pathway"/>
    <property type="evidence" value="ECO:0007669"/>
    <property type="project" value="InterPro"/>
</dbReference>
<sequence length="441" mass="49058">MEEGLRRSAGALPILVVDRDTTSLMCLASMLEQYSYNVTTTELASVAISMIREGSERFKLVLADISNDETNTLSLLIVSVRMNIPVILMSNETNPKFAQQLIGYGASLYLQKPISLHDLKYLWQHAFRWPRVAAAKTYTYLRGTGLSTINDPEGKNKEVIPPDRGKDDRQKRAVDMGEGGLKFGHVASMSKTSYEEKSRNGNRIASSLNRLSGSRTRKARLVWCKELHHKFAAAITALGDEKARPKSILKMMKEPNLTHRQIASHLQKHKAQMHRTPRSSPSNLASNTTASTSIYDKPGFFCLPQTPEVTLQPTGSAICFNRNNQQWHQKLNHSLGFDPMSSMNGTLQLPPSMPASTGIMGNQFQNNMWSQTLVDKSGTEVENGAATQSEKWTPEQSAHLVDLLKVLDDDADDCMDPAIEPLPAEVDQVCQWLKEAMLGND</sequence>
<keyword evidence="5" id="KW-0539">Nucleus</keyword>
<evidence type="ECO:0000256" key="2">
    <source>
        <dbReference type="ARBA" id="ARBA00023012"/>
    </source>
</evidence>
<feature type="compositionally biased region" description="Low complexity" evidence="7">
    <location>
        <begin position="279"/>
        <end position="289"/>
    </location>
</feature>
<dbReference type="GO" id="GO:0005634">
    <property type="term" value="C:nucleus"/>
    <property type="evidence" value="ECO:0007669"/>
    <property type="project" value="UniProtKB-SubCell"/>
</dbReference>
<dbReference type="Pfam" id="PF00072">
    <property type="entry name" value="Response_reg"/>
    <property type="match status" value="1"/>
</dbReference>
<name>A0A6A3AX46_HIBSY</name>
<evidence type="ECO:0000256" key="1">
    <source>
        <dbReference type="ARBA" id="ARBA00004123"/>
    </source>
</evidence>
<protein>
    <recommendedName>
        <fullName evidence="8">Response regulatory domain-containing protein</fullName>
    </recommendedName>
</protein>
<evidence type="ECO:0000256" key="7">
    <source>
        <dbReference type="SAM" id="MobiDB-lite"/>
    </source>
</evidence>